<evidence type="ECO:0000313" key="12">
    <source>
        <dbReference type="EMBL" id="MST69522.1"/>
    </source>
</evidence>
<keyword evidence="7" id="KW-0408">Iron</keyword>
<dbReference type="InterPro" id="IPR001989">
    <property type="entry name" value="Radical_activat_CS"/>
</dbReference>
<evidence type="ECO:0000256" key="4">
    <source>
        <dbReference type="ARBA" id="ARBA00022691"/>
    </source>
</evidence>
<keyword evidence="4" id="KW-0949">S-adenosyl-L-methionine</keyword>
<dbReference type="PROSITE" id="PS51918">
    <property type="entry name" value="RADICAL_SAM"/>
    <property type="match status" value="1"/>
</dbReference>
<dbReference type="GO" id="GO:0051539">
    <property type="term" value="F:4 iron, 4 sulfur cluster binding"/>
    <property type="evidence" value="ECO:0007669"/>
    <property type="project" value="UniProtKB-KW"/>
</dbReference>
<evidence type="ECO:0000256" key="8">
    <source>
        <dbReference type="ARBA" id="ARBA00023014"/>
    </source>
</evidence>
<dbReference type="AlphaFoldDB" id="A0A6A8M863"/>
<name>A0A6A8M863_9FIRM</name>
<evidence type="ECO:0000256" key="3">
    <source>
        <dbReference type="ARBA" id="ARBA00022485"/>
    </source>
</evidence>
<dbReference type="NCBIfam" id="NF043069">
    <property type="entry name" value="T4HPD_activ_SAM"/>
    <property type="match status" value="1"/>
</dbReference>
<accession>A0A6A8M863</accession>
<dbReference type="InterPro" id="IPR058240">
    <property type="entry name" value="rSAM_sf"/>
</dbReference>
<dbReference type="Pfam" id="PF00037">
    <property type="entry name" value="Fer4"/>
    <property type="match status" value="1"/>
</dbReference>
<keyword evidence="8" id="KW-0411">Iron-sulfur</keyword>
<dbReference type="SFLD" id="SFLDG01118">
    <property type="entry name" value="activating_enzymes__group_2"/>
    <property type="match status" value="1"/>
</dbReference>
<evidence type="ECO:0000259" key="11">
    <source>
        <dbReference type="PROSITE" id="PS51918"/>
    </source>
</evidence>
<evidence type="ECO:0000256" key="2">
    <source>
        <dbReference type="ARBA" id="ARBA00009777"/>
    </source>
</evidence>
<feature type="domain" description="4Fe-4S ferredoxin-type" evidence="10">
    <location>
        <begin position="44"/>
        <end position="73"/>
    </location>
</feature>
<dbReference type="GO" id="GO:0043364">
    <property type="term" value="F:glycyl-radical enzyme activating activity"/>
    <property type="evidence" value="ECO:0007669"/>
    <property type="project" value="InterPro"/>
</dbReference>
<dbReference type="InterPro" id="IPR034457">
    <property type="entry name" value="Organic_radical-activating"/>
</dbReference>
<dbReference type="InterPro" id="IPR017896">
    <property type="entry name" value="4Fe4S_Fe-S-bd"/>
</dbReference>
<evidence type="ECO:0000256" key="5">
    <source>
        <dbReference type="ARBA" id="ARBA00022723"/>
    </source>
</evidence>
<evidence type="ECO:0000256" key="6">
    <source>
        <dbReference type="ARBA" id="ARBA00023002"/>
    </source>
</evidence>
<reference evidence="12" key="1">
    <citation type="submission" date="2019-09" db="EMBL/GenBank/DDBJ databases">
        <title>In-depth cultivation of the pig gut microbiome towards novel bacterial diversity and tailored functional studies.</title>
        <authorList>
            <person name="Wylensek D."/>
            <person name="Hitch T.C.A."/>
            <person name="Clavel T."/>
        </authorList>
    </citation>
    <scope>NUCLEOTIDE SEQUENCE</scope>
    <source>
        <strain evidence="12">RF-744-FAT-WT-3</strain>
    </source>
</reference>
<keyword evidence="5" id="KW-0479">Metal-binding</keyword>
<dbReference type="Gene3D" id="3.20.20.70">
    <property type="entry name" value="Aldolase class I"/>
    <property type="match status" value="1"/>
</dbReference>
<dbReference type="PANTHER" id="PTHR30352:SF4">
    <property type="entry name" value="PYRUVATE FORMATE-LYASE 2-ACTIVATING ENZYME"/>
    <property type="match status" value="1"/>
</dbReference>
<sequence>MHYITNVQKFSIHDGDGIRTTVFFKGCKLRCKWCHNPETQRFQQEMQYDRDKCTGCGRCVKACPSGALTLVDGKVVTDKDLCKLCGRCEDVCPQCVREIIGKEYSVPQIVKEVMKDRMFYDDSDGGVTLSGGEVMAMDKEYITALCQALYRQGVDITIDTCGEAPWENYQAIMSYVHTWLYDIKTLDNELHRDYIGADNTLILDNLLKLSEAGARIYIRIPVVKEVNGTEESMRDIIDFLRKNNIAAPQVNLLPYHDTGKSKYPRIGREYEAGNLHAPSGEEMQLFVKMFNDAGFSNVKIGG</sequence>
<keyword evidence="3" id="KW-0004">4Fe-4S</keyword>
<dbReference type="InterPro" id="IPR050014">
    <property type="entry name" value="T4HPD_activ_SAM"/>
</dbReference>
<dbReference type="SFLD" id="SFLDS00029">
    <property type="entry name" value="Radical_SAM"/>
    <property type="match status" value="1"/>
</dbReference>
<dbReference type="NCBIfam" id="TIGR02494">
    <property type="entry name" value="PFLE_PFLC"/>
    <property type="match status" value="1"/>
</dbReference>
<dbReference type="SUPFAM" id="SSF54862">
    <property type="entry name" value="4Fe-4S ferredoxins"/>
    <property type="match status" value="1"/>
</dbReference>
<evidence type="ECO:0000256" key="7">
    <source>
        <dbReference type="ARBA" id="ARBA00023004"/>
    </source>
</evidence>
<gene>
    <name evidence="12" type="ORF">FYJ66_07990</name>
</gene>
<dbReference type="InterPro" id="IPR013785">
    <property type="entry name" value="Aldolase_TIM"/>
</dbReference>
<dbReference type="PROSITE" id="PS51379">
    <property type="entry name" value="4FE4S_FER_2"/>
    <property type="match status" value="2"/>
</dbReference>
<dbReference type="PIRSF" id="PIRSF000371">
    <property type="entry name" value="PFL_act_enz"/>
    <property type="match status" value="1"/>
</dbReference>
<protein>
    <submittedName>
        <fullName evidence="12">Glycyl-radical enzyme activating protein</fullName>
    </submittedName>
</protein>
<dbReference type="PROSITE" id="PS01087">
    <property type="entry name" value="RADICAL_ACTIVATING"/>
    <property type="match status" value="1"/>
</dbReference>
<dbReference type="EMBL" id="VUNB01000006">
    <property type="protein sequence ID" value="MST69522.1"/>
    <property type="molecule type" value="Genomic_DNA"/>
</dbReference>
<dbReference type="Gene3D" id="3.30.70.20">
    <property type="match status" value="1"/>
</dbReference>
<dbReference type="PROSITE" id="PS00198">
    <property type="entry name" value="4FE4S_FER_1"/>
    <property type="match status" value="2"/>
</dbReference>
<comment type="catalytic activity">
    <reaction evidence="9">
        <text>glycyl-[protein] + reduced [flavodoxin] + S-adenosyl-L-methionine = glycin-2-yl radical-[protein] + semiquinone [flavodoxin] + 5'-deoxyadenosine + L-methionine + H(+)</text>
        <dbReference type="Rhea" id="RHEA:61976"/>
        <dbReference type="Rhea" id="RHEA-COMP:10622"/>
        <dbReference type="Rhea" id="RHEA-COMP:14480"/>
        <dbReference type="Rhea" id="RHEA-COMP:15993"/>
        <dbReference type="Rhea" id="RHEA-COMP:15994"/>
        <dbReference type="ChEBI" id="CHEBI:15378"/>
        <dbReference type="ChEBI" id="CHEBI:17319"/>
        <dbReference type="ChEBI" id="CHEBI:29947"/>
        <dbReference type="ChEBI" id="CHEBI:32722"/>
        <dbReference type="ChEBI" id="CHEBI:57618"/>
        <dbReference type="ChEBI" id="CHEBI:57844"/>
        <dbReference type="ChEBI" id="CHEBI:59789"/>
        <dbReference type="ChEBI" id="CHEBI:140311"/>
    </reaction>
</comment>
<comment type="similarity">
    <text evidence="2">Belongs to the organic radical-activating enzymes family.</text>
</comment>
<dbReference type="SUPFAM" id="SSF102114">
    <property type="entry name" value="Radical SAM enzymes"/>
    <property type="match status" value="1"/>
</dbReference>
<evidence type="ECO:0000256" key="9">
    <source>
        <dbReference type="ARBA" id="ARBA00047365"/>
    </source>
</evidence>
<evidence type="ECO:0000259" key="10">
    <source>
        <dbReference type="PROSITE" id="PS51379"/>
    </source>
</evidence>
<keyword evidence="6" id="KW-0560">Oxidoreductase</keyword>
<evidence type="ECO:0000256" key="1">
    <source>
        <dbReference type="ARBA" id="ARBA00001966"/>
    </source>
</evidence>
<proteinExistence type="inferred from homology"/>
<dbReference type="GO" id="GO:0046872">
    <property type="term" value="F:metal ion binding"/>
    <property type="evidence" value="ECO:0007669"/>
    <property type="project" value="UniProtKB-KW"/>
</dbReference>
<dbReference type="SFLD" id="SFLDG01066">
    <property type="entry name" value="organic_radical-activating_enz"/>
    <property type="match status" value="1"/>
</dbReference>
<dbReference type="InterPro" id="IPR017900">
    <property type="entry name" value="4Fe4S_Fe_S_CS"/>
</dbReference>
<dbReference type="PANTHER" id="PTHR30352">
    <property type="entry name" value="PYRUVATE FORMATE-LYASE-ACTIVATING ENZYME"/>
    <property type="match status" value="1"/>
</dbReference>
<feature type="domain" description="4Fe-4S ferredoxin-type" evidence="10">
    <location>
        <begin position="74"/>
        <end position="102"/>
    </location>
</feature>
<comment type="caution">
    <text evidence="12">The sequence shown here is derived from an EMBL/GenBank/DDBJ whole genome shotgun (WGS) entry which is preliminary data.</text>
</comment>
<dbReference type="InterPro" id="IPR040074">
    <property type="entry name" value="BssD/PflA/YjjW"/>
</dbReference>
<comment type="cofactor">
    <cofactor evidence="1">
        <name>[4Fe-4S] cluster</name>
        <dbReference type="ChEBI" id="CHEBI:49883"/>
    </cofactor>
</comment>
<dbReference type="RefSeq" id="WP_154572992.1">
    <property type="nucleotide sequence ID" value="NZ_JAQXPA010000058.1"/>
</dbReference>
<feature type="domain" description="Radical SAM core" evidence="11">
    <location>
        <begin position="13"/>
        <end position="292"/>
    </location>
</feature>
<dbReference type="Pfam" id="PF04055">
    <property type="entry name" value="Radical_SAM"/>
    <property type="match status" value="1"/>
</dbReference>
<dbReference type="InterPro" id="IPR012839">
    <property type="entry name" value="Organic_radical_activase"/>
</dbReference>
<dbReference type="InterPro" id="IPR007197">
    <property type="entry name" value="rSAM"/>
</dbReference>
<organism evidence="12">
    <name type="scientific">Baileyella intestinalis</name>
    <dbReference type="NCBI Taxonomy" id="2606709"/>
    <lineage>
        <taxon>Bacteria</taxon>
        <taxon>Bacillati</taxon>
        <taxon>Bacillota</taxon>
        <taxon>Clostridia</taxon>
        <taxon>Peptostreptococcales</taxon>
        <taxon>Anaerovoracaceae</taxon>
        <taxon>Baileyella</taxon>
    </lineage>
</organism>